<evidence type="ECO:0000313" key="1">
    <source>
        <dbReference type="EMBL" id="AXI99563.1"/>
    </source>
</evidence>
<dbReference type="Proteomes" id="UP000254808">
    <property type="component" value="Chromosome"/>
</dbReference>
<reference evidence="1 2" key="1">
    <citation type="submission" date="2018-03" db="EMBL/GenBank/DDBJ databases">
        <title>Phenotypic and genomic properties of Cyclonatronum proteinivorum gen. nov., sp. nov., a haloalkaliphilic bacteroidete from soda lakes possessing Na+-translocating rhodopsin.</title>
        <authorList>
            <person name="Toshchakov S.V."/>
            <person name="Korzhenkov A."/>
            <person name="Samarov N.I."/>
            <person name="Kublanov I.V."/>
            <person name="Muntyan M.S."/>
            <person name="Sorokin D.Y."/>
        </authorList>
    </citation>
    <scope>NUCLEOTIDE SEQUENCE [LARGE SCALE GENOMIC DNA]</scope>
    <source>
        <strain evidence="1 2">Omega</strain>
    </source>
</reference>
<keyword evidence="2" id="KW-1185">Reference proteome</keyword>
<accession>A0A345UGG2</accession>
<gene>
    <name evidence="1" type="ORF">CYPRO_0276</name>
</gene>
<evidence type="ECO:0000313" key="2">
    <source>
        <dbReference type="Proteomes" id="UP000254808"/>
    </source>
</evidence>
<proteinExistence type="predicted"/>
<organism evidence="1 2">
    <name type="scientific">Cyclonatronum proteinivorum</name>
    <dbReference type="NCBI Taxonomy" id="1457365"/>
    <lineage>
        <taxon>Bacteria</taxon>
        <taxon>Pseudomonadati</taxon>
        <taxon>Balneolota</taxon>
        <taxon>Balneolia</taxon>
        <taxon>Balneolales</taxon>
        <taxon>Cyclonatronaceae</taxon>
        <taxon>Cyclonatronum</taxon>
    </lineage>
</organism>
<protein>
    <submittedName>
        <fullName evidence="1">Uncharacterized protein</fullName>
    </submittedName>
</protein>
<sequence length="48" mass="5484">MCGHFLTDRRVGTLGCDMPPRRGFLHDEMVIPQEQIKICLIVNNIIVC</sequence>
<dbReference type="KEGG" id="cprv:CYPRO_0276"/>
<name>A0A345UGG2_9BACT</name>
<dbReference type="EMBL" id="CP027806">
    <property type="protein sequence ID" value="AXI99563.1"/>
    <property type="molecule type" value="Genomic_DNA"/>
</dbReference>
<dbReference type="AlphaFoldDB" id="A0A345UGG2"/>